<dbReference type="EMBL" id="JBBPFD010000013">
    <property type="protein sequence ID" value="KAK7901251.1"/>
    <property type="molecule type" value="Genomic_DNA"/>
</dbReference>
<dbReference type="InterPro" id="IPR051954">
    <property type="entry name" value="tRNA_methyltransferase_THADA"/>
</dbReference>
<dbReference type="PANTHER" id="PTHR14387">
    <property type="entry name" value="THADA/DEATH RECEPTOR INTERACTING PROTEIN"/>
    <property type="match status" value="1"/>
</dbReference>
<evidence type="ECO:0000313" key="5">
    <source>
        <dbReference type="EMBL" id="KAK7901251.1"/>
    </source>
</evidence>
<dbReference type="PANTHER" id="PTHR14387:SF7">
    <property type="entry name" value="THYROID ADENOMA-ASSOCIATED PROTEIN"/>
    <property type="match status" value="1"/>
</dbReference>
<dbReference type="GO" id="GO:0005829">
    <property type="term" value="C:cytosol"/>
    <property type="evidence" value="ECO:0007669"/>
    <property type="project" value="TreeGrafter"/>
</dbReference>
<sequence length="250" mass="27617">MSLLHCELLKQLQLQWFLLGVCVLQTSFKPSGSQALQKLPSRWLSEVLEEVKSSDPSSKLCATRRSAGIPFYIQALLSSEPKSSSCSLLKMTMRELIALATPASNQDTERSTVPQVHALNILRALYRDTRLGENIIPFVSDGMQAAVLGFTSAVWAVRNSSTLLFSTLITRIFGVKKGKDEHSKKNSSLPVFSIGIDVVYGSFCLINQKTLEKKPKGTSRRKLSLLEKTWVVFLDFGSFGGDEHVSGMDS</sequence>
<accession>A0AAW0NHX5</accession>
<evidence type="ECO:0000259" key="4">
    <source>
        <dbReference type="Pfam" id="PF25151"/>
    </source>
</evidence>
<evidence type="ECO:0000256" key="2">
    <source>
        <dbReference type="SAM" id="SignalP"/>
    </source>
</evidence>
<reference evidence="6" key="1">
    <citation type="submission" date="2024-04" db="EMBL/GenBank/DDBJ databases">
        <title>Salinicola lusitanus LLJ914,a marine bacterium isolated from the Okinawa Trough.</title>
        <authorList>
            <person name="Li J."/>
        </authorList>
    </citation>
    <scope>NUCLEOTIDE SEQUENCE [LARGE SCALE GENOMIC DNA]</scope>
</reference>
<dbReference type="Pfam" id="PF10350">
    <property type="entry name" value="DUF2428"/>
    <property type="match status" value="1"/>
</dbReference>
<evidence type="ECO:0000259" key="3">
    <source>
        <dbReference type="Pfam" id="PF10350"/>
    </source>
</evidence>
<dbReference type="Pfam" id="PF25151">
    <property type="entry name" value="TPR_Trm732_C"/>
    <property type="match status" value="1"/>
</dbReference>
<evidence type="ECO:0000313" key="6">
    <source>
        <dbReference type="Proteomes" id="UP001460270"/>
    </source>
</evidence>
<feature type="chain" id="PRO_5043384898" description="DUF2428 domain-containing protein" evidence="2">
    <location>
        <begin position="29"/>
        <end position="250"/>
    </location>
</feature>
<gene>
    <name evidence="5" type="ORF">WMY93_018020</name>
</gene>
<feature type="domain" description="tRNA (32-2'-O)-methyltransferase regulator THADA-like C-terminal TPR repeats region" evidence="4">
    <location>
        <begin position="158"/>
        <end position="187"/>
    </location>
</feature>
<dbReference type="GO" id="GO:0030488">
    <property type="term" value="P:tRNA methylation"/>
    <property type="evidence" value="ECO:0007669"/>
    <property type="project" value="TreeGrafter"/>
</dbReference>
<dbReference type="InterPro" id="IPR019442">
    <property type="entry name" value="THADA/TRM732_DUF2428"/>
</dbReference>
<dbReference type="AlphaFoldDB" id="A0AAW0NHX5"/>
<feature type="signal peptide" evidence="2">
    <location>
        <begin position="1"/>
        <end position="28"/>
    </location>
</feature>
<protein>
    <recommendedName>
        <fullName evidence="7">DUF2428 domain-containing protein</fullName>
    </recommendedName>
</protein>
<dbReference type="Proteomes" id="UP001460270">
    <property type="component" value="Unassembled WGS sequence"/>
</dbReference>
<feature type="domain" description="DUF2428" evidence="3">
    <location>
        <begin position="31"/>
        <end position="156"/>
    </location>
</feature>
<keyword evidence="6" id="KW-1185">Reference proteome</keyword>
<keyword evidence="2" id="KW-0732">Signal</keyword>
<evidence type="ECO:0000256" key="1">
    <source>
        <dbReference type="ARBA" id="ARBA00022694"/>
    </source>
</evidence>
<keyword evidence="1" id="KW-0819">tRNA processing</keyword>
<dbReference type="InterPro" id="IPR056842">
    <property type="entry name" value="THADA-like_TPR_C"/>
</dbReference>
<proteinExistence type="predicted"/>
<organism evidence="5 6">
    <name type="scientific">Mugilogobius chulae</name>
    <name type="common">yellowstripe goby</name>
    <dbReference type="NCBI Taxonomy" id="88201"/>
    <lineage>
        <taxon>Eukaryota</taxon>
        <taxon>Metazoa</taxon>
        <taxon>Chordata</taxon>
        <taxon>Craniata</taxon>
        <taxon>Vertebrata</taxon>
        <taxon>Euteleostomi</taxon>
        <taxon>Actinopterygii</taxon>
        <taxon>Neopterygii</taxon>
        <taxon>Teleostei</taxon>
        <taxon>Neoteleostei</taxon>
        <taxon>Acanthomorphata</taxon>
        <taxon>Gobiaria</taxon>
        <taxon>Gobiiformes</taxon>
        <taxon>Gobioidei</taxon>
        <taxon>Gobiidae</taxon>
        <taxon>Gobionellinae</taxon>
        <taxon>Mugilogobius</taxon>
    </lineage>
</organism>
<name>A0AAW0NHX5_9GOBI</name>
<comment type="caution">
    <text evidence="5">The sequence shown here is derived from an EMBL/GenBank/DDBJ whole genome shotgun (WGS) entry which is preliminary data.</text>
</comment>
<evidence type="ECO:0008006" key="7">
    <source>
        <dbReference type="Google" id="ProtNLM"/>
    </source>
</evidence>